<dbReference type="SUPFAM" id="SSF54523">
    <property type="entry name" value="Pili subunits"/>
    <property type="match status" value="1"/>
</dbReference>
<dbReference type="Pfam" id="PF12019">
    <property type="entry name" value="GspH"/>
    <property type="match status" value="1"/>
</dbReference>
<keyword evidence="7" id="KW-1133">Transmembrane helix</keyword>
<protein>
    <recommendedName>
        <fullName evidence="2">Type II secretion system protein H</fullName>
    </recommendedName>
    <alternativeName>
        <fullName evidence="10">General secretion pathway protein H</fullName>
    </alternativeName>
</protein>
<evidence type="ECO:0000256" key="3">
    <source>
        <dbReference type="ARBA" id="ARBA00022475"/>
    </source>
</evidence>
<name>A0ABQ5XW68_9GAMM</name>
<evidence type="ECO:0000256" key="10">
    <source>
        <dbReference type="ARBA" id="ARBA00030775"/>
    </source>
</evidence>
<comment type="similarity">
    <text evidence="9">Belongs to the GSP H family.</text>
</comment>
<dbReference type="InterPro" id="IPR022346">
    <property type="entry name" value="T2SS_GspH"/>
</dbReference>
<evidence type="ECO:0000256" key="7">
    <source>
        <dbReference type="ARBA" id="ARBA00022989"/>
    </source>
</evidence>
<feature type="domain" description="General secretion pathway GspH" evidence="11">
    <location>
        <begin position="31"/>
        <end position="170"/>
    </location>
</feature>
<accession>A0ABQ5XW68</accession>
<evidence type="ECO:0000259" key="11">
    <source>
        <dbReference type="Pfam" id="PF12019"/>
    </source>
</evidence>
<evidence type="ECO:0000313" key="13">
    <source>
        <dbReference type="Proteomes" id="UP001156670"/>
    </source>
</evidence>
<comment type="caution">
    <text evidence="12">The sequence shown here is derived from an EMBL/GenBank/DDBJ whole genome shotgun (WGS) entry which is preliminary data.</text>
</comment>
<dbReference type="Proteomes" id="UP001156670">
    <property type="component" value="Unassembled WGS sequence"/>
</dbReference>
<keyword evidence="4" id="KW-0488">Methylation</keyword>
<gene>
    <name evidence="12" type="ORF">GCM10007901_35870</name>
</gene>
<dbReference type="Gene3D" id="3.55.40.10">
    <property type="entry name" value="minor pseudopilin epsh domain"/>
    <property type="match status" value="1"/>
</dbReference>
<comment type="subcellular location">
    <subcellularLocation>
        <location evidence="1">Cell inner membrane</location>
        <topology evidence="1">Single-pass membrane protein</topology>
    </subcellularLocation>
</comment>
<proteinExistence type="inferred from homology"/>
<evidence type="ECO:0000256" key="4">
    <source>
        <dbReference type="ARBA" id="ARBA00022481"/>
    </source>
</evidence>
<evidence type="ECO:0000256" key="9">
    <source>
        <dbReference type="ARBA" id="ARBA00025772"/>
    </source>
</evidence>
<keyword evidence="8" id="KW-0472">Membrane</keyword>
<dbReference type="InterPro" id="IPR045584">
    <property type="entry name" value="Pilin-like"/>
</dbReference>
<dbReference type="EMBL" id="BSOB01000046">
    <property type="protein sequence ID" value="GLQ94635.1"/>
    <property type="molecule type" value="Genomic_DNA"/>
</dbReference>
<keyword evidence="6" id="KW-0812">Transmembrane</keyword>
<keyword evidence="3" id="KW-1003">Cell membrane</keyword>
<evidence type="ECO:0000256" key="8">
    <source>
        <dbReference type="ARBA" id="ARBA00023136"/>
    </source>
</evidence>
<organism evidence="12 13">
    <name type="scientific">Dyella acidisoli</name>
    <dbReference type="NCBI Taxonomy" id="1867834"/>
    <lineage>
        <taxon>Bacteria</taxon>
        <taxon>Pseudomonadati</taxon>
        <taxon>Pseudomonadota</taxon>
        <taxon>Gammaproteobacteria</taxon>
        <taxon>Lysobacterales</taxon>
        <taxon>Rhodanobacteraceae</taxon>
        <taxon>Dyella</taxon>
    </lineage>
</organism>
<evidence type="ECO:0000256" key="5">
    <source>
        <dbReference type="ARBA" id="ARBA00022519"/>
    </source>
</evidence>
<keyword evidence="5" id="KW-0997">Cell inner membrane</keyword>
<reference evidence="13" key="1">
    <citation type="journal article" date="2019" name="Int. J. Syst. Evol. Microbiol.">
        <title>The Global Catalogue of Microorganisms (GCM) 10K type strain sequencing project: providing services to taxonomists for standard genome sequencing and annotation.</title>
        <authorList>
            <consortium name="The Broad Institute Genomics Platform"/>
            <consortium name="The Broad Institute Genome Sequencing Center for Infectious Disease"/>
            <person name="Wu L."/>
            <person name="Ma J."/>
        </authorList>
    </citation>
    <scope>NUCLEOTIDE SEQUENCE [LARGE SCALE GENOMIC DNA]</scope>
    <source>
        <strain evidence="13">NBRC 111980</strain>
    </source>
</reference>
<evidence type="ECO:0000256" key="6">
    <source>
        <dbReference type="ARBA" id="ARBA00022692"/>
    </source>
</evidence>
<sequence>MVVVAIIAVLLVFGVPSYKAVTTQNRMAGEINDLASDIALARSAAIKQGLTVTICPSANPNATPAAAAPSCSNSTEWNTGWIVFIDVAGNQTFGNANGDTLLRVHGPFSGSDTLVSTATPGTLTYIAFNRMGGTNSFGTAANFGNTGTLTLHDATNNTTWRRCAIISEAGTITVDSEQNNTQASCP</sequence>
<evidence type="ECO:0000313" key="12">
    <source>
        <dbReference type="EMBL" id="GLQ94635.1"/>
    </source>
</evidence>
<keyword evidence="13" id="KW-1185">Reference proteome</keyword>
<evidence type="ECO:0000256" key="1">
    <source>
        <dbReference type="ARBA" id="ARBA00004377"/>
    </source>
</evidence>
<evidence type="ECO:0000256" key="2">
    <source>
        <dbReference type="ARBA" id="ARBA00021549"/>
    </source>
</evidence>